<comment type="caution">
    <text evidence="2">The sequence shown here is derived from an EMBL/GenBank/DDBJ whole genome shotgun (WGS) entry which is preliminary data.</text>
</comment>
<dbReference type="EMBL" id="JAEUBE010000070">
    <property type="protein sequence ID" value="KAH3671329.1"/>
    <property type="molecule type" value="Genomic_DNA"/>
</dbReference>
<dbReference type="GeneID" id="70232520"/>
<evidence type="ECO:0000313" key="3">
    <source>
        <dbReference type="Proteomes" id="UP000769157"/>
    </source>
</evidence>
<evidence type="ECO:0000256" key="1">
    <source>
        <dbReference type="SAM" id="MobiDB-lite"/>
    </source>
</evidence>
<proteinExistence type="predicted"/>
<protein>
    <submittedName>
        <fullName evidence="2">Uncharacterized protein</fullName>
    </submittedName>
</protein>
<dbReference type="AlphaFoldDB" id="A0A9P8TA79"/>
<feature type="region of interest" description="Disordered" evidence="1">
    <location>
        <begin position="9"/>
        <end position="40"/>
    </location>
</feature>
<gene>
    <name evidence="2" type="ORF">OGAPHI_000552</name>
</gene>
<organism evidence="2 3">
    <name type="scientific">Ogataea philodendri</name>
    <dbReference type="NCBI Taxonomy" id="1378263"/>
    <lineage>
        <taxon>Eukaryota</taxon>
        <taxon>Fungi</taxon>
        <taxon>Dikarya</taxon>
        <taxon>Ascomycota</taxon>
        <taxon>Saccharomycotina</taxon>
        <taxon>Pichiomycetes</taxon>
        <taxon>Pichiales</taxon>
        <taxon>Pichiaceae</taxon>
        <taxon>Ogataea</taxon>
    </lineage>
</organism>
<dbReference type="Proteomes" id="UP000769157">
    <property type="component" value="Unassembled WGS sequence"/>
</dbReference>
<reference evidence="2" key="1">
    <citation type="journal article" date="2021" name="Open Biol.">
        <title>Shared evolutionary footprints suggest mitochondrial oxidative damage underlies multiple complex I losses in fungi.</title>
        <authorList>
            <person name="Schikora-Tamarit M.A."/>
            <person name="Marcet-Houben M."/>
            <person name="Nosek J."/>
            <person name="Gabaldon T."/>
        </authorList>
    </citation>
    <scope>NUCLEOTIDE SEQUENCE</scope>
    <source>
        <strain evidence="2">CBS6075</strain>
    </source>
</reference>
<dbReference type="RefSeq" id="XP_046064628.1">
    <property type="nucleotide sequence ID" value="XM_046206731.1"/>
</dbReference>
<keyword evidence="3" id="KW-1185">Reference proteome</keyword>
<sequence length="135" mass="14708">MEKIPFKAAGCLTEPPISDPIPKHEPLSAPIAPSPPEEPPPLRYFRLNGFKVRPHRTLVVSEYIIPAEVLVLQIITAPSLLNNFTIAASEVAILSANPTNPIDDANPSILMLSFKETTTPWSGPMSFLCVSKYSS</sequence>
<evidence type="ECO:0000313" key="2">
    <source>
        <dbReference type="EMBL" id="KAH3671329.1"/>
    </source>
</evidence>
<accession>A0A9P8TA79</accession>
<name>A0A9P8TA79_9ASCO</name>
<reference evidence="2" key="2">
    <citation type="submission" date="2021-01" db="EMBL/GenBank/DDBJ databases">
        <authorList>
            <person name="Schikora-Tamarit M.A."/>
        </authorList>
    </citation>
    <scope>NUCLEOTIDE SEQUENCE</scope>
    <source>
        <strain evidence="2">CBS6075</strain>
    </source>
</reference>